<evidence type="ECO:0000313" key="5">
    <source>
        <dbReference type="Proteomes" id="UP000253742"/>
    </source>
</evidence>
<accession>A0A369VEN2</accession>
<proteinExistence type="inferred from homology"/>
<comment type="similarity">
    <text evidence="1 2">Belongs to the anti-sigma-factor antagonist family.</text>
</comment>
<evidence type="ECO:0000313" key="4">
    <source>
        <dbReference type="EMBL" id="RDD90625.1"/>
    </source>
</evidence>
<evidence type="ECO:0000259" key="3">
    <source>
        <dbReference type="PROSITE" id="PS50801"/>
    </source>
</evidence>
<dbReference type="PROSITE" id="PS50801">
    <property type="entry name" value="STAS"/>
    <property type="match status" value="1"/>
</dbReference>
<reference evidence="4 5" key="1">
    <citation type="submission" date="2018-07" db="EMBL/GenBank/DDBJ databases">
        <title>Genome guided investigation of antibiotics producing actinomycetales strain isolated from a Macau mangrove ecosystem.</title>
        <authorList>
            <person name="Hu D."/>
        </authorList>
    </citation>
    <scope>NUCLEOTIDE SEQUENCE [LARGE SCALE GENOMIC DNA]</scope>
    <source>
        <strain evidence="4 5">2297</strain>
    </source>
</reference>
<protein>
    <recommendedName>
        <fullName evidence="2">Anti-sigma factor antagonist</fullName>
    </recommendedName>
</protein>
<gene>
    <name evidence="4" type="ORF">DVZ84_04605</name>
</gene>
<evidence type="ECO:0000256" key="2">
    <source>
        <dbReference type="RuleBase" id="RU003749"/>
    </source>
</evidence>
<dbReference type="PANTHER" id="PTHR33495:SF2">
    <property type="entry name" value="ANTI-SIGMA FACTOR ANTAGONIST TM_1081-RELATED"/>
    <property type="match status" value="1"/>
</dbReference>
<dbReference type="PANTHER" id="PTHR33495">
    <property type="entry name" value="ANTI-SIGMA FACTOR ANTAGONIST TM_1081-RELATED-RELATED"/>
    <property type="match status" value="1"/>
</dbReference>
<dbReference type="InterPro" id="IPR036513">
    <property type="entry name" value="STAS_dom_sf"/>
</dbReference>
<comment type="caution">
    <text evidence="4">The sequence shown here is derived from an EMBL/GenBank/DDBJ whole genome shotgun (WGS) entry which is preliminary data.</text>
</comment>
<evidence type="ECO:0000256" key="1">
    <source>
        <dbReference type="ARBA" id="ARBA00009013"/>
    </source>
</evidence>
<dbReference type="RefSeq" id="WP_114527472.1">
    <property type="nucleotide sequence ID" value="NZ_JBHYWK010000037.1"/>
</dbReference>
<dbReference type="InterPro" id="IPR003658">
    <property type="entry name" value="Anti-sigma_ant"/>
</dbReference>
<dbReference type="Proteomes" id="UP000253742">
    <property type="component" value="Unassembled WGS sequence"/>
</dbReference>
<dbReference type="InterPro" id="IPR002645">
    <property type="entry name" value="STAS_dom"/>
</dbReference>
<dbReference type="NCBIfam" id="TIGR00377">
    <property type="entry name" value="ant_ant_sig"/>
    <property type="match status" value="1"/>
</dbReference>
<dbReference type="CDD" id="cd07043">
    <property type="entry name" value="STAS_anti-anti-sigma_factors"/>
    <property type="match status" value="1"/>
</dbReference>
<dbReference type="OrthoDB" id="9793697at2"/>
<dbReference type="GO" id="GO:0043856">
    <property type="term" value="F:anti-sigma factor antagonist activity"/>
    <property type="evidence" value="ECO:0007669"/>
    <property type="project" value="InterPro"/>
</dbReference>
<dbReference type="STRING" id="146923.Spa2297_00215"/>
<name>A0A369VEN2_9ACTN</name>
<dbReference type="EMBL" id="QQBH01000002">
    <property type="protein sequence ID" value="RDD90625.1"/>
    <property type="molecule type" value="Genomic_DNA"/>
</dbReference>
<dbReference type="Gene3D" id="3.30.750.24">
    <property type="entry name" value="STAS domain"/>
    <property type="match status" value="1"/>
</dbReference>
<sequence>MTEQELAGPHGSVGYRVTNGWTVVGASGEIDIAFAPVVRAAVVRLLEDGHRHFVLDLRGAPFLDSAGLGMVVAVTKRIQARHGSLRIACDDERLLRVFHLGGLRPVYSFHDTIEDATARPAGADELAGWPHVRH</sequence>
<dbReference type="SUPFAM" id="SSF52091">
    <property type="entry name" value="SpoIIaa-like"/>
    <property type="match status" value="1"/>
</dbReference>
<feature type="domain" description="STAS" evidence="3">
    <location>
        <begin position="11"/>
        <end position="120"/>
    </location>
</feature>
<dbReference type="Pfam" id="PF01740">
    <property type="entry name" value="STAS"/>
    <property type="match status" value="1"/>
</dbReference>
<organism evidence="4 5">
    <name type="scientific">Streptomyces parvulus</name>
    <dbReference type="NCBI Taxonomy" id="146923"/>
    <lineage>
        <taxon>Bacteria</taxon>
        <taxon>Bacillati</taxon>
        <taxon>Actinomycetota</taxon>
        <taxon>Actinomycetes</taxon>
        <taxon>Kitasatosporales</taxon>
        <taxon>Streptomycetaceae</taxon>
        <taxon>Streptomyces</taxon>
    </lineage>
</organism>
<dbReference type="AlphaFoldDB" id="A0A369VEN2"/>